<protein>
    <submittedName>
        <fullName evidence="2">Uncharacterized protein</fullName>
    </submittedName>
</protein>
<accession>A0ABS8S6W7</accession>
<comment type="caution">
    <text evidence="2">The sequence shown here is derived from an EMBL/GenBank/DDBJ whole genome shotgun (WGS) entry which is preliminary data.</text>
</comment>
<keyword evidence="3" id="KW-1185">Reference proteome</keyword>
<evidence type="ECO:0000256" key="1">
    <source>
        <dbReference type="SAM" id="MobiDB-lite"/>
    </source>
</evidence>
<feature type="region of interest" description="Disordered" evidence="1">
    <location>
        <begin position="103"/>
        <end position="140"/>
    </location>
</feature>
<organism evidence="2 3">
    <name type="scientific">Datura stramonium</name>
    <name type="common">Jimsonweed</name>
    <name type="synonym">Common thornapple</name>
    <dbReference type="NCBI Taxonomy" id="4076"/>
    <lineage>
        <taxon>Eukaryota</taxon>
        <taxon>Viridiplantae</taxon>
        <taxon>Streptophyta</taxon>
        <taxon>Embryophyta</taxon>
        <taxon>Tracheophyta</taxon>
        <taxon>Spermatophyta</taxon>
        <taxon>Magnoliopsida</taxon>
        <taxon>eudicotyledons</taxon>
        <taxon>Gunneridae</taxon>
        <taxon>Pentapetalae</taxon>
        <taxon>asterids</taxon>
        <taxon>lamiids</taxon>
        <taxon>Solanales</taxon>
        <taxon>Solanaceae</taxon>
        <taxon>Solanoideae</taxon>
        <taxon>Datureae</taxon>
        <taxon>Datura</taxon>
    </lineage>
</organism>
<evidence type="ECO:0000313" key="3">
    <source>
        <dbReference type="Proteomes" id="UP000823775"/>
    </source>
</evidence>
<evidence type="ECO:0000313" key="2">
    <source>
        <dbReference type="EMBL" id="MCD7454507.1"/>
    </source>
</evidence>
<dbReference type="PROSITE" id="PS51257">
    <property type="entry name" value="PROKAR_LIPOPROTEIN"/>
    <property type="match status" value="1"/>
</dbReference>
<gene>
    <name evidence="2" type="ORF">HAX54_025128</name>
</gene>
<feature type="compositionally biased region" description="Basic and acidic residues" evidence="1">
    <location>
        <begin position="129"/>
        <end position="140"/>
    </location>
</feature>
<name>A0ABS8S6W7_DATST</name>
<dbReference type="EMBL" id="JACEIK010000305">
    <property type="protein sequence ID" value="MCD7454507.1"/>
    <property type="molecule type" value="Genomic_DNA"/>
</dbReference>
<dbReference type="Proteomes" id="UP000823775">
    <property type="component" value="Unassembled WGS sequence"/>
</dbReference>
<sequence>MRLEVTGLSSGNSLLQKCKVRLHTVQQAALFSCDFEPRARVQKNRQVSNGRKNTRNLLPQVYELSTASSAVSVEITAGWDSTLPFYTISYLTSALIEASSLSYRSNKRKKEKSSQTGSKLKAGSSVMTSRKELRLASREQ</sequence>
<proteinExistence type="predicted"/>
<reference evidence="2 3" key="1">
    <citation type="journal article" date="2021" name="BMC Genomics">
        <title>Datura genome reveals duplications of psychoactive alkaloid biosynthetic genes and high mutation rate following tissue culture.</title>
        <authorList>
            <person name="Rajewski A."/>
            <person name="Carter-House D."/>
            <person name="Stajich J."/>
            <person name="Litt A."/>
        </authorList>
    </citation>
    <scope>NUCLEOTIDE SEQUENCE [LARGE SCALE GENOMIC DNA]</scope>
    <source>
        <strain evidence="2">AR-01</strain>
    </source>
</reference>